<keyword evidence="1" id="KW-0472">Membrane</keyword>
<dbReference type="NCBIfam" id="TIGR00254">
    <property type="entry name" value="GGDEF"/>
    <property type="match status" value="1"/>
</dbReference>
<dbReference type="SMART" id="SM00267">
    <property type="entry name" value="GGDEF"/>
    <property type="match status" value="1"/>
</dbReference>
<feature type="transmembrane region" description="Helical" evidence="1">
    <location>
        <begin position="67"/>
        <end position="84"/>
    </location>
</feature>
<dbReference type="Proteomes" id="UP000095743">
    <property type="component" value="Chromosome"/>
</dbReference>
<dbReference type="RefSeq" id="WP_069976325.1">
    <property type="nucleotide sequence ID" value="NZ_CP017269.1"/>
</dbReference>
<dbReference type="KEGG" id="gfe:Gferi_10805"/>
<feature type="transmembrane region" description="Helical" evidence="1">
    <location>
        <begin position="90"/>
        <end position="107"/>
    </location>
</feature>
<dbReference type="InterPro" id="IPR000160">
    <property type="entry name" value="GGDEF_dom"/>
</dbReference>
<dbReference type="CDD" id="cd01949">
    <property type="entry name" value="GGDEF"/>
    <property type="match status" value="1"/>
</dbReference>
<keyword evidence="4" id="KW-1185">Reference proteome</keyword>
<dbReference type="STRING" id="1424294.Gferi_10805"/>
<protein>
    <recommendedName>
        <fullName evidence="2">GGDEF domain-containing protein</fullName>
    </recommendedName>
</protein>
<feature type="transmembrane region" description="Helical" evidence="1">
    <location>
        <begin position="37"/>
        <end position="55"/>
    </location>
</feature>
<feature type="transmembrane region" description="Helical" evidence="1">
    <location>
        <begin position="12"/>
        <end position="31"/>
    </location>
</feature>
<evidence type="ECO:0000256" key="1">
    <source>
        <dbReference type="SAM" id="Phobius"/>
    </source>
</evidence>
<dbReference type="InterPro" id="IPR050469">
    <property type="entry name" value="Diguanylate_Cyclase"/>
</dbReference>
<evidence type="ECO:0000313" key="3">
    <source>
        <dbReference type="EMBL" id="AOT70034.1"/>
    </source>
</evidence>
<evidence type="ECO:0000259" key="2">
    <source>
        <dbReference type="PROSITE" id="PS50887"/>
    </source>
</evidence>
<sequence>MLKNKKNKKLHRIAGGFAALIVLLLSITTFSQWDYGGVLWVAVIAIIYNALFLCFKLTNISEQKKNQIILAGNFLIANLFLIYTKGFENNAYLLVFIFTIIAVTVLYGSKRGLVALPTCMLLSLPKAIGSMVTWNFMLMHLSLYMGAFFIGRAIHYQWYKTRKADRKARQKNIIEREEDKLFIEHVGTGMRTAGKNSPMDHQPQVGVTLDGLTGLLSYNAFYRKLGEMAQKALETNEKFFLLIIDIDRFKLINQYYGYAVGDKILAEIGNVIRDFVEASGIAGRHGGEEFVAVLHDVDYEKAGTLADQLRMQIKSVPKRIDALDNQKVEISVSIGMACYPEASNDIHNLVSIAEIKMHKGKGLGGDRVTA</sequence>
<proteinExistence type="predicted"/>
<keyword evidence="1" id="KW-0812">Transmembrane</keyword>
<dbReference type="SUPFAM" id="SSF55073">
    <property type="entry name" value="Nucleotide cyclase"/>
    <property type="match status" value="1"/>
</dbReference>
<dbReference type="Gene3D" id="3.30.70.270">
    <property type="match status" value="1"/>
</dbReference>
<keyword evidence="1" id="KW-1133">Transmembrane helix</keyword>
<dbReference type="Pfam" id="PF00990">
    <property type="entry name" value="GGDEF"/>
    <property type="match status" value="1"/>
</dbReference>
<dbReference type="InterPro" id="IPR043128">
    <property type="entry name" value="Rev_trsase/Diguanyl_cyclase"/>
</dbReference>
<evidence type="ECO:0000313" key="4">
    <source>
        <dbReference type="Proteomes" id="UP000095743"/>
    </source>
</evidence>
<accession>A0A1D8GGJ3</accession>
<feature type="domain" description="GGDEF" evidence="2">
    <location>
        <begin position="237"/>
        <end position="370"/>
    </location>
</feature>
<name>A0A1D8GGJ3_9FIRM</name>
<dbReference type="PANTHER" id="PTHR45138">
    <property type="entry name" value="REGULATORY COMPONENTS OF SENSORY TRANSDUCTION SYSTEM"/>
    <property type="match status" value="1"/>
</dbReference>
<organism evidence="3 4">
    <name type="scientific">Geosporobacter ferrireducens</name>
    <dbReference type="NCBI Taxonomy" id="1424294"/>
    <lineage>
        <taxon>Bacteria</taxon>
        <taxon>Bacillati</taxon>
        <taxon>Bacillota</taxon>
        <taxon>Clostridia</taxon>
        <taxon>Peptostreptococcales</taxon>
        <taxon>Thermotaleaceae</taxon>
        <taxon>Geosporobacter</taxon>
    </lineage>
</organism>
<dbReference type="GO" id="GO:0052621">
    <property type="term" value="F:diguanylate cyclase activity"/>
    <property type="evidence" value="ECO:0007669"/>
    <property type="project" value="TreeGrafter"/>
</dbReference>
<reference evidence="3 4" key="1">
    <citation type="submission" date="2016-09" db="EMBL/GenBank/DDBJ databases">
        <title>Genomic analysis reveals versatility of anaerobic energy metabolism of Geosporobacter ferrireducens IRF9 of phylum Firmicutes.</title>
        <authorList>
            <person name="Kim S.-J."/>
        </authorList>
    </citation>
    <scope>NUCLEOTIDE SEQUENCE [LARGE SCALE GENOMIC DNA]</scope>
    <source>
        <strain evidence="3 4">IRF9</strain>
    </source>
</reference>
<dbReference type="PANTHER" id="PTHR45138:SF9">
    <property type="entry name" value="DIGUANYLATE CYCLASE DGCM-RELATED"/>
    <property type="match status" value="1"/>
</dbReference>
<dbReference type="PROSITE" id="PS50887">
    <property type="entry name" value="GGDEF"/>
    <property type="match status" value="1"/>
</dbReference>
<gene>
    <name evidence="3" type="ORF">Gferi_10805</name>
</gene>
<dbReference type="InterPro" id="IPR029787">
    <property type="entry name" value="Nucleotide_cyclase"/>
</dbReference>
<dbReference type="EMBL" id="CP017269">
    <property type="protein sequence ID" value="AOT70034.1"/>
    <property type="molecule type" value="Genomic_DNA"/>
</dbReference>
<dbReference type="AlphaFoldDB" id="A0A1D8GGJ3"/>